<proteinExistence type="predicted"/>
<dbReference type="PANTHER" id="PTHR37309">
    <property type="entry name" value="SLR0284 PROTEIN"/>
    <property type="match status" value="1"/>
</dbReference>
<feature type="transmembrane region" description="Helical" evidence="1">
    <location>
        <begin position="7"/>
        <end position="26"/>
    </location>
</feature>
<name>A0A941DJU4_9BURK</name>
<keyword evidence="3" id="KW-1185">Reference proteome</keyword>
<reference evidence="2" key="1">
    <citation type="submission" date="2021-04" db="EMBL/GenBank/DDBJ databases">
        <title>novel species isolated from subtropical streams in China.</title>
        <authorList>
            <person name="Lu H."/>
        </authorList>
    </citation>
    <scope>NUCLEOTIDE SEQUENCE</scope>
    <source>
        <strain evidence="2">LFS511W</strain>
    </source>
</reference>
<dbReference type="Proteomes" id="UP000680067">
    <property type="component" value="Unassembled WGS sequence"/>
</dbReference>
<evidence type="ECO:0000313" key="3">
    <source>
        <dbReference type="Proteomes" id="UP000680067"/>
    </source>
</evidence>
<dbReference type="InterPro" id="IPR007165">
    <property type="entry name" value="Phage_holin_4_2"/>
</dbReference>
<dbReference type="Pfam" id="PF04020">
    <property type="entry name" value="Phage_holin_4_2"/>
    <property type="match status" value="1"/>
</dbReference>
<keyword evidence="1" id="KW-0812">Transmembrane</keyword>
<dbReference type="RefSeq" id="WP_189357141.1">
    <property type="nucleotide sequence ID" value="NZ_CAXBSD010000191.1"/>
</dbReference>
<keyword evidence="1" id="KW-1133">Transmembrane helix</keyword>
<protein>
    <submittedName>
        <fullName evidence="2">Phage holin family protein</fullName>
    </submittedName>
</protein>
<organism evidence="2 3">
    <name type="scientific">Undibacterium luofuense</name>
    <dbReference type="NCBI Taxonomy" id="2828733"/>
    <lineage>
        <taxon>Bacteria</taxon>
        <taxon>Pseudomonadati</taxon>
        <taxon>Pseudomonadota</taxon>
        <taxon>Betaproteobacteria</taxon>
        <taxon>Burkholderiales</taxon>
        <taxon>Oxalobacteraceae</taxon>
        <taxon>Undibacterium</taxon>
    </lineage>
</organism>
<accession>A0A941DJU4</accession>
<dbReference type="PANTHER" id="PTHR37309:SF1">
    <property type="entry name" value="SLR0284 PROTEIN"/>
    <property type="match status" value="1"/>
</dbReference>
<sequence length="114" mass="12314">MRLLANWLINAIALLAIPYLMHSVQIDGLGTALVVALVLGLVNAVIRPLLVLLTLPVTMLSMGLFIFVINGLLFWGVANMVDGFHVTGFWSATGGALLYSVISWTLSTLIFEQS</sequence>
<evidence type="ECO:0000256" key="1">
    <source>
        <dbReference type="SAM" id="Phobius"/>
    </source>
</evidence>
<feature type="transmembrane region" description="Helical" evidence="1">
    <location>
        <begin position="57"/>
        <end position="77"/>
    </location>
</feature>
<comment type="caution">
    <text evidence="2">The sequence shown here is derived from an EMBL/GenBank/DDBJ whole genome shotgun (WGS) entry which is preliminary data.</text>
</comment>
<dbReference type="AlphaFoldDB" id="A0A941DJU4"/>
<evidence type="ECO:0000313" key="2">
    <source>
        <dbReference type="EMBL" id="MBR7780892.1"/>
    </source>
</evidence>
<feature type="transmembrane region" description="Helical" evidence="1">
    <location>
        <begin position="32"/>
        <end position="50"/>
    </location>
</feature>
<dbReference type="EMBL" id="JAGSPN010000001">
    <property type="protein sequence ID" value="MBR7780892.1"/>
    <property type="molecule type" value="Genomic_DNA"/>
</dbReference>
<keyword evidence="1" id="KW-0472">Membrane</keyword>
<gene>
    <name evidence="2" type="ORF">KDM89_01960</name>
</gene>
<feature type="transmembrane region" description="Helical" evidence="1">
    <location>
        <begin position="89"/>
        <end position="111"/>
    </location>
</feature>